<dbReference type="PANTHER" id="PTHR47592:SF30">
    <property type="entry name" value="CCHC-TYPE DOMAIN-CONTAINING PROTEIN"/>
    <property type="match status" value="1"/>
</dbReference>
<reference evidence="3" key="1">
    <citation type="submission" date="2021-03" db="EMBL/GenBank/DDBJ databases">
        <title>Draft genome sequence of rust myrtle Austropuccinia psidii MF-1, a brazilian biotype.</title>
        <authorList>
            <person name="Quecine M.C."/>
            <person name="Pachon D.M.R."/>
            <person name="Bonatelli M.L."/>
            <person name="Correr F.H."/>
            <person name="Franceschini L.M."/>
            <person name="Leite T.F."/>
            <person name="Margarido G.R.A."/>
            <person name="Almeida C.A."/>
            <person name="Ferrarezi J.A."/>
            <person name="Labate C.A."/>
        </authorList>
    </citation>
    <scope>NUCLEOTIDE SEQUENCE</scope>
    <source>
        <strain evidence="3">MF-1</strain>
    </source>
</reference>
<feature type="compositionally biased region" description="Polar residues" evidence="1">
    <location>
        <begin position="100"/>
        <end position="117"/>
    </location>
</feature>
<evidence type="ECO:0000256" key="1">
    <source>
        <dbReference type="SAM" id="MobiDB-lite"/>
    </source>
</evidence>
<evidence type="ECO:0000313" key="4">
    <source>
        <dbReference type="Proteomes" id="UP000765509"/>
    </source>
</evidence>
<protein>
    <recommendedName>
        <fullName evidence="2">Retrovirus-related Pol polyprotein from transposon TNT 1-94-like beta-barrel domain-containing protein</fullName>
    </recommendedName>
</protein>
<feature type="compositionally biased region" description="Basic residues" evidence="1">
    <location>
        <begin position="21"/>
        <end position="30"/>
    </location>
</feature>
<dbReference type="InterPro" id="IPR054722">
    <property type="entry name" value="PolX-like_BBD"/>
</dbReference>
<dbReference type="Pfam" id="PF22936">
    <property type="entry name" value="Pol_BBD"/>
    <property type="match status" value="1"/>
</dbReference>
<evidence type="ECO:0000259" key="2">
    <source>
        <dbReference type="Pfam" id="PF22936"/>
    </source>
</evidence>
<dbReference type="OrthoDB" id="7691805at2759"/>
<sequence length="195" mass="22072">MTNSNDYPRKILYYCKDGQHNPKKTTHKAKTCWAEPPELRPPPRNKNKNKNHDAESHQTGLEALLTENSFSSNKVNTLVIDCGAKHHMFNCKSVFTNFESSPESSIKTSDPSSNSTCKGRGTVRLTINNDDFTLNFFLYVPNLSRNLICSLDIRENPITISKEKSKFILLQNGCNLIMGEIVNRLTIADTNQLHN</sequence>
<dbReference type="PANTHER" id="PTHR47592">
    <property type="entry name" value="PBF68 PROTEIN"/>
    <property type="match status" value="1"/>
</dbReference>
<organism evidence="3 4">
    <name type="scientific">Austropuccinia psidii MF-1</name>
    <dbReference type="NCBI Taxonomy" id="1389203"/>
    <lineage>
        <taxon>Eukaryota</taxon>
        <taxon>Fungi</taxon>
        <taxon>Dikarya</taxon>
        <taxon>Basidiomycota</taxon>
        <taxon>Pucciniomycotina</taxon>
        <taxon>Pucciniomycetes</taxon>
        <taxon>Pucciniales</taxon>
        <taxon>Sphaerophragmiaceae</taxon>
        <taxon>Austropuccinia</taxon>
    </lineage>
</organism>
<feature type="domain" description="Retrovirus-related Pol polyprotein from transposon TNT 1-94-like beta-barrel" evidence="2">
    <location>
        <begin position="79"/>
        <end position="152"/>
    </location>
</feature>
<feature type="region of interest" description="Disordered" evidence="1">
    <location>
        <begin position="17"/>
        <end position="56"/>
    </location>
</feature>
<gene>
    <name evidence="3" type="ORF">O181_012817</name>
</gene>
<dbReference type="AlphaFoldDB" id="A0A9Q3BYE8"/>
<feature type="region of interest" description="Disordered" evidence="1">
    <location>
        <begin position="100"/>
        <end position="119"/>
    </location>
</feature>
<dbReference type="Proteomes" id="UP000765509">
    <property type="component" value="Unassembled WGS sequence"/>
</dbReference>
<dbReference type="EMBL" id="AVOT02003297">
    <property type="protein sequence ID" value="MBW0473102.1"/>
    <property type="molecule type" value="Genomic_DNA"/>
</dbReference>
<comment type="caution">
    <text evidence="3">The sequence shown here is derived from an EMBL/GenBank/DDBJ whole genome shotgun (WGS) entry which is preliminary data.</text>
</comment>
<accession>A0A9Q3BYE8</accession>
<keyword evidence="4" id="KW-1185">Reference proteome</keyword>
<proteinExistence type="predicted"/>
<name>A0A9Q3BYE8_9BASI</name>
<evidence type="ECO:0000313" key="3">
    <source>
        <dbReference type="EMBL" id="MBW0473102.1"/>
    </source>
</evidence>